<gene>
    <name evidence="4" type="ORF">RY831_32070</name>
</gene>
<dbReference type="EMBL" id="JAWIIV010000074">
    <property type="protein sequence ID" value="MEC4723762.1"/>
    <property type="molecule type" value="Genomic_DNA"/>
</dbReference>
<dbReference type="RefSeq" id="WP_326510364.1">
    <property type="nucleotide sequence ID" value="NZ_JAWIIV010000074.1"/>
</dbReference>
<dbReference type="InterPro" id="IPR002110">
    <property type="entry name" value="Ankyrin_rpt"/>
</dbReference>
<feature type="repeat" description="ANK" evidence="3">
    <location>
        <begin position="80"/>
        <end position="112"/>
    </location>
</feature>
<sequence length="285" mass="30324">MYLNTENQTRQRNDNESFLAAASAGAPDTLALLLNEHGIDINTVDRVRQTALFHAIQAGCENCALYLLQRGIDWQIHNRRGLRALHLAAGMGLDAVINWLVNAGDDVNVTRANIDTPLIAAVKHSQAGTARYLLDVGANPNGRGVRNVTALHVANAAAMTTMLLAAGADPDARDKDGETPLFGAARAANLEMMRILVDAGADVDAVNEKKETALFQTGQRGVIDAVDYLLGVGANPDMPGDSGRTLTAVARRNSSLHTYMTARAMRGCIDAALVNAVGISPFFPE</sequence>
<feature type="repeat" description="ANK" evidence="3">
    <location>
        <begin position="176"/>
        <end position="208"/>
    </location>
</feature>
<name>A0ABU6JKG3_9BURK</name>
<evidence type="ECO:0000313" key="5">
    <source>
        <dbReference type="Proteomes" id="UP001352263"/>
    </source>
</evidence>
<organism evidence="4 5">
    <name type="scientific">Noviherbaspirillum album</name>
    <dbReference type="NCBI Taxonomy" id="3080276"/>
    <lineage>
        <taxon>Bacteria</taxon>
        <taxon>Pseudomonadati</taxon>
        <taxon>Pseudomonadota</taxon>
        <taxon>Betaproteobacteria</taxon>
        <taxon>Burkholderiales</taxon>
        <taxon>Oxalobacteraceae</taxon>
        <taxon>Noviherbaspirillum</taxon>
    </lineage>
</organism>
<dbReference type="SUPFAM" id="SSF48403">
    <property type="entry name" value="Ankyrin repeat"/>
    <property type="match status" value="1"/>
</dbReference>
<proteinExistence type="predicted"/>
<reference evidence="4 5" key="1">
    <citation type="submission" date="2023-10" db="EMBL/GenBank/DDBJ databases">
        <title>Noviherbaspirillum sp. CPCC 100848 genome assembly.</title>
        <authorList>
            <person name="Li X.Y."/>
            <person name="Fang X.M."/>
        </authorList>
    </citation>
    <scope>NUCLEOTIDE SEQUENCE [LARGE SCALE GENOMIC DNA]</scope>
    <source>
        <strain evidence="4 5">CPCC 100848</strain>
    </source>
</reference>
<dbReference type="Proteomes" id="UP001352263">
    <property type="component" value="Unassembled WGS sequence"/>
</dbReference>
<comment type="caution">
    <text evidence="4">The sequence shown here is derived from an EMBL/GenBank/DDBJ whole genome shotgun (WGS) entry which is preliminary data.</text>
</comment>
<dbReference type="PROSITE" id="PS50088">
    <property type="entry name" value="ANK_REPEAT"/>
    <property type="match status" value="2"/>
</dbReference>
<keyword evidence="1" id="KW-0677">Repeat</keyword>
<accession>A0ABU6JKG3</accession>
<evidence type="ECO:0000256" key="1">
    <source>
        <dbReference type="ARBA" id="ARBA00022737"/>
    </source>
</evidence>
<dbReference type="SMART" id="SM00248">
    <property type="entry name" value="ANK"/>
    <property type="match status" value="7"/>
</dbReference>
<dbReference type="InterPro" id="IPR036770">
    <property type="entry name" value="Ankyrin_rpt-contain_sf"/>
</dbReference>
<dbReference type="Pfam" id="PF12796">
    <property type="entry name" value="Ank_2"/>
    <property type="match status" value="2"/>
</dbReference>
<evidence type="ECO:0000256" key="3">
    <source>
        <dbReference type="PROSITE-ProRule" id="PRU00023"/>
    </source>
</evidence>
<dbReference type="PANTHER" id="PTHR24198">
    <property type="entry name" value="ANKYRIN REPEAT AND PROTEIN KINASE DOMAIN-CONTAINING PROTEIN"/>
    <property type="match status" value="1"/>
</dbReference>
<dbReference type="PROSITE" id="PS50297">
    <property type="entry name" value="ANK_REP_REGION"/>
    <property type="match status" value="2"/>
</dbReference>
<evidence type="ECO:0000313" key="4">
    <source>
        <dbReference type="EMBL" id="MEC4723762.1"/>
    </source>
</evidence>
<dbReference type="Pfam" id="PF00023">
    <property type="entry name" value="Ank"/>
    <property type="match status" value="2"/>
</dbReference>
<keyword evidence="2 3" id="KW-0040">ANK repeat</keyword>
<protein>
    <submittedName>
        <fullName evidence="4">Ankyrin repeat domain-containing protein</fullName>
    </submittedName>
</protein>
<evidence type="ECO:0000256" key="2">
    <source>
        <dbReference type="ARBA" id="ARBA00023043"/>
    </source>
</evidence>
<dbReference type="Gene3D" id="1.25.40.20">
    <property type="entry name" value="Ankyrin repeat-containing domain"/>
    <property type="match status" value="2"/>
</dbReference>
<keyword evidence="5" id="KW-1185">Reference proteome</keyword>
<dbReference type="PANTHER" id="PTHR24198:SF165">
    <property type="entry name" value="ANKYRIN REPEAT-CONTAINING PROTEIN-RELATED"/>
    <property type="match status" value="1"/>
</dbReference>